<dbReference type="HOGENOM" id="CLU_944358_0_0_1"/>
<evidence type="ECO:0000256" key="1">
    <source>
        <dbReference type="SAM" id="SignalP"/>
    </source>
</evidence>
<accession>T1KH39</accession>
<sequence>MLCHCTLIVWSGSLTRSVSSEPTSSNVNKTDKFVTLVDSKAKTIKVSQLSEARLLRSFSSKREVSLWKVMLSYGVAKVLDAPLMFAMSLLNSGQIVKDVLEKNPLELWKAMDYFLSRWDDRNRIWLPECVFERESFLMESYSTITCYPCCKKCQIPLDILLFVSSLPLQVTSTLPTLLTNVNSSIPHNLNITEWSRNDKVEPRGAGPFGFNYEKLSLPWKFFYFVFEQVIKGRNMMSDTISVPLILATDRLFNGLEKMPEIRDNITRSMAKTKCKLNLNCELDSAYDPVQSILLI</sequence>
<reference evidence="2" key="2">
    <citation type="submission" date="2015-06" db="UniProtKB">
        <authorList>
            <consortium name="EnsemblMetazoa"/>
        </authorList>
    </citation>
    <scope>IDENTIFICATION</scope>
</reference>
<protein>
    <submittedName>
        <fullName evidence="2">Uncharacterized protein</fullName>
    </submittedName>
</protein>
<keyword evidence="3" id="KW-1185">Reference proteome</keyword>
<dbReference type="EMBL" id="CAEY01000073">
    <property type="status" value="NOT_ANNOTATED_CDS"/>
    <property type="molecule type" value="Genomic_DNA"/>
</dbReference>
<evidence type="ECO:0000313" key="2">
    <source>
        <dbReference type="EnsemblMetazoa" id="tetur11g03000.1"/>
    </source>
</evidence>
<keyword evidence="1" id="KW-0732">Signal</keyword>
<dbReference type="Proteomes" id="UP000015104">
    <property type="component" value="Unassembled WGS sequence"/>
</dbReference>
<organism evidence="2 3">
    <name type="scientific">Tetranychus urticae</name>
    <name type="common">Two-spotted spider mite</name>
    <dbReference type="NCBI Taxonomy" id="32264"/>
    <lineage>
        <taxon>Eukaryota</taxon>
        <taxon>Metazoa</taxon>
        <taxon>Ecdysozoa</taxon>
        <taxon>Arthropoda</taxon>
        <taxon>Chelicerata</taxon>
        <taxon>Arachnida</taxon>
        <taxon>Acari</taxon>
        <taxon>Acariformes</taxon>
        <taxon>Trombidiformes</taxon>
        <taxon>Prostigmata</taxon>
        <taxon>Eleutherengona</taxon>
        <taxon>Raphignathae</taxon>
        <taxon>Tetranychoidea</taxon>
        <taxon>Tetranychidae</taxon>
        <taxon>Tetranychus</taxon>
    </lineage>
</organism>
<name>T1KH39_TETUR</name>
<feature type="signal peptide" evidence="1">
    <location>
        <begin position="1"/>
        <end position="20"/>
    </location>
</feature>
<evidence type="ECO:0000313" key="3">
    <source>
        <dbReference type="Proteomes" id="UP000015104"/>
    </source>
</evidence>
<dbReference type="EnsemblMetazoa" id="tetur11g03000.1">
    <property type="protein sequence ID" value="tetur11g03000.1"/>
    <property type="gene ID" value="tetur11g03000"/>
</dbReference>
<reference evidence="3" key="1">
    <citation type="submission" date="2011-08" db="EMBL/GenBank/DDBJ databases">
        <authorList>
            <person name="Rombauts S."/>
        </authorList>
    </citation>
    <scope>NUCLEOTIDE SEQUENCE</scope>
    <source>
        <strain evidence="3">London</strain>
    </source>
</reference>
<dbReference type="AlphaFoldDB" id="T1KH39"/>
<feature type="chain" id="PRO_5004581347" evidence="1">
    <location>
        <begin position="21"/>
        <end position="295"/>
    </location>
</feature>
<proteinExistence type="predicted"/>